<protein>
    <submittedName>
        <fullName evidence="2">Uncharacterized protein</fullName>
    </submittedName>
</protein>
<dbReference type="WBParaSite" id="SVE_0596200.1">
    <property type="protein sequence ID" value="SVE_0596200.1"/>
    <property type="gene ID" value="SVE_0596200"/>
</dbReference>
<keyword evidence="1" id="KW-1185">Reference proteome</keyword>
<reference evidence="1" key="1">
    <citation type="submission" date="2014-07" db="EMBL/GenBank/DDBJ databases">
        <authorList>
            <person name="Martin A.A"/>
            <person name="De Silva N."/>
        </authorList>
    </citation>
    <scope>NUCLEOTIDE SEQUENCE</scope>
</reference>
<name>A0A0K0FAV6_STRVS</name>
<organism evidence="1 2">
    <name type="scientific">Strongyloides venezuelensis</name>
    <name type="common">Threadworm</name>
    <dbReference type="NCBI Taxonomy" id="75913"/>
    <lineage>
        <taxon>Eukaryota</taxon>
        <taxon>Metazoa</taxon>
        <taxon>Ecdysozoa</taxon>
        <taxon>Nematoda</taxon>
        <taxon>Chromadorea</taxon>
        <taxon>Rhabditida</taxon>
        <taxon>Tylenchina</taxon>
        <taxon>Panagrolaimomorpha</taxon>
        <taxon>Strongyloidoidea</taxon>
        <taxon>Strongyloididae</taxon>
        <taxon>Strongyloides</taxon>
    </lineage>
</organism>
<evidence type="ECO:0000313" key="1">
    <source>
        <dbReference type="Proteomes" id="UP000035680"/>
    </source>
</evidence>
<dbReference type="AntiFam" id="ANF00014">
    <property type="entry name" value="tRNA translation"/>
</dbReference>
<proteinExistence type="predicted"/>
<dbReference type="Proteomes" id="UP000035680">
    <property type="component" value="Unassembled WGS sequence"/>
</dbReference>
<evidence type="ECO:0000313" key="2">
    <source>
        <dbReference type="WBParaSite" id="SVE_0596200.1"/>
    </source>
</evidence>
<reference evidence="2" key="2">
    <citation type="submission" date="2015-08" db="UniProtKB">
        <authorList>
            <consortium name="WormBaseParasite"/>
        </authorList>
    </citation>
    <scope>IDENTIFICATION</scope>
</reference>
<accession>A0A0K0FAV6</accession>
<dbReference type="AlphaFoldDB" id="A0A0K0FAV6"/>
<sequence>MGCHMLGLNQRPSVYKTDATTTEPMWLQARTPPGGLEPPTFRLTAERANRLRHGGHAYKLFFNILPQKARNCVNQKRCGNT</sequence>